<organism evidence="2 3">
    <name type="scientific">Emergencia timonensis</name>
    <dbReference type="NCBI Taxonomy" id="1776384"/>
    <lineage>
        <taxon>Bacteria</taxon>
        <taxon>Bacillati</taxon>
        <taxon>Bacillota</taxon>
        <taxon>Clostridia</taxon>
        <taxon>Peptostreptococcales</taxon>
        <taxon>Anaerovoracaceae</taxon>
        <taxon>Emergencia</taxon>
    </lineage>
</organism>
<dbReference type="AlphaFoldDB" id="A0A415E722"/>
<evidence type="ECO:0000313" key="2">
    <source>
        <dbReference type="EMBL" id="RHJ89592.1"/>
    </source>
</evidence>
<gene>
    <name evidence="2" type="ORF">DW099_03195</name>
</gene>
<accession>A0A415E722</accession>
<reference evidence="2 3" key="1">
    <citation type="submission" date="2018-08" db="EMBL/GenBank/DDBJ databases">
        <title>A genome reference for cultivated species of the human gut microbiota.</title>
        <authorList>
            <person name="Zou Y."/>
            <person name="Xue W."/>
            <person name="Luo G."/>
        </authorList>
    </citation>
    <scope>NUCLEOTIDE SEQUENCE [LARGE SCALE GENOMIC DNA]</scope>
    <source>
        <strain evidence="2 3">AM07-24</strain>
    </source>
</reference>
<name>A0A415E722_9FIRM</name>
<feature type="signal peptide" evidence="1">
    <location>
        <begin position="1"/>
        <end position="21"/>
    </location>
</feature>
<dbReference type="RefSeq" id="WP_118333688.1">
    <property type="nucleotide sequence ID" value="NZ_AP025567.1"/>
</dbReference>
<sequence>MKRIILITLAICLTFSFVSCGNDDDEQLVERSIDGVAAYLGYTDGVDIDLSEDMDGTGAKAGKYFKDGKVYIYEFDPDSSTYKYWQSETDTCVGGFVLLFDPDIDEEPNDYEILEQTERIQNIKFKPV</sequence>
<dbReference type="Proteomes" id="UP000284841">
    <property type="component" value="Unassembled WGS sequence"/>
</dbReference>
<keyword evidence="1" id="KW-0732">Signal</keyword>
<evidence type="ECO:0000313" key="3">
    <source>
        <dbReference type="Proteomes" id="UP000284841"/>
    </source>
</evidence>
<proteinExistence type="predicted"/>
<dbReference type="PROSITE" id="PS51257">
    <property type="entry name" value="PROKAR_LIPOPROTEIN"/>
    <property type="match status" value="1"/>
</dbReference>
<comment type="caution">
    <text evidence="2">The sequence shown here is derived from an EMBL/GenBank/DDBJ whole genome shotgun (WGS) entry which is preliminary data.</text>
</comment>
<protein>
    <submittedName>
        <fullName evidence="2">Uncharacterized protein</fullName>
    </submittedName>
</protein>
<keyword evidence="3" id="KW-1185">Reference proteome</keyword>
<evidence type="ECO:0000256" key="1">
    <source>
        <dbReference type="SAM" id="SignalP"/>
    </source>
</evidence>
<dbReference type="EMBL" id="QRMS01000001">
    <property type="protein sequence ID" value="RHJ89592.1"/>
    <property type="molecule type" value="Genomic_DNA"/>
</dbReference>
<feature type="chain" id="PRO_5019117997" evidence="1">
    <location>
        <begin position="22"/>
        <end position="128"/>
    </location>
</feature>